<protein>
    <submittedName>
        <fullName evidence="1">Uncharacterized protein</fullName>
    </submittedName>
</protein>
<name>A0A6N6JMK9_9RHOB</name>
<sequence>MCFRKDDYTKFHIVKAPIERVLPLCVGLLRAENQGAILTRGVTAAPLRYQRERQGRADHFDFSAGFLISTPIGKPELTLIECPPLHALARGLEVLDPTLESITIWSHIENQSVQDHGFELRQKGDRVRRAWIEKGMESPRWEWHEDGPVLPFEEPIAYVQRSIPKRMTAQLLAGYTLAHGVDPKRHLTQRNLENTVLITSGQVLYADDQRPRTTEFQDVYEHVLSLGIGEPEPTGAEHQVARDMFSEADTQIEIQNKAARALNRLSRKPGVTVEHVMAWFEKHYALLQDALGPDVDPMPLDLWAAAEATRIEPTHPQSEKLFHLKTQWESIRGVHLRLVQLLPDGQSASWPSNADIDRMIGKTLALRDMAEADLSARLMDGFRALCDSQGVTLDPDATMPSTAEAKASALSYLIGTHGRSSPDVTMDTEIKPVVFVPGKSTGS</sequence>
<organism evidence="1 2">
    <name type="scientific">Litoreibacter roseus</name>
    <dbReference type="NCBI Taxonomy" id="2601869"/>
    <lineage>
        <taxon>Bacteria</taxon>
        <taxon>Pseudomonadati</taxon>
        <taxon>Pseudomonadota</taxon>
        <taxon>Alphaproteobacteria</taxon>
        <taxon>Rhodobacterales</taxon>
        <taxon>Roseobacteraceae</taxon>
        <taxon>Litoreibacter</taxon>
    </lineage>
</organism>
<dbReference type="RefSeq" id="WP_159809662.1">
    <property type="nucleotide sequence ID" value="NZ_BLJE01000005.1"/>
</dbReference>
<comment type="caution">
    <text evidence="1">The sequence shown here is derived from an EMBL/GenBank/DDBJ whole genome shotgun (WGS) entry which is preliminary data.</text>
</comment>
<dbReference type="AlphaFoldDB" id="A0A6N6JMK9"/>
<reference evidence="1 2" key="1">
    <citation type="submission" date="2019-12" db="EMBL/GenBank/DDBJ databases">
        <title>Litoreibacter badius sp. nov., a novel bacteriochlorophyll a-containing bacterium in the genus Litoreibacter.</title>
        <authorList>
            <person name="Kanamuro M."/>
            <person name="Takabe Y."/>
            <person name="Mori K."/>
            <person name="Takaichi S."/>
            <person name="Hanada S."/>
        </authorList>
    </citation>
    <scope>NUCLEOTIDE SEQUENCE [LARGE SCALE GENOMIC DNA]</scope>
    <source>
        <strain evidence="1 2">K6</strain>
    </source>
</reference>
<evidence type="ECO:0000313" key="1">
    <source>
        <dbReference type="EMBL" id="GFE66528.1"/>
    </source>
</evidence>
<proteinExistence type="predicted"/>
<keyword evidence="2" id="KW-1185">Reference proteome</keyword>
<gene>
    <name evidence="1" type="ORF">KIN_36020</name>
</gene>
<accession>A0A6N6JMK9</accession>
<dbReference type="Proteomes" id="UP000436822">
    <property type="component" value="Unassembled WGS sequence"/>
</dbReference>
<evidence type="ECO:0000313" key="2">
    <source>
        <dbReference type="Proteomes" id="UP000436822"/>
    </source>
</evidence>
<dbReference type="EMBL" id="BLJE01000005">
    <property type="protein sequence ID" value="GFE66528.1"/>
    <property type="molecule type" value="Genomic_DNA"/>
</dbReference>